<feature type="region of interest" description="Disordered" evidence="1">
    <location>
        <begin position="1"/>
        <end position="20"/>
    </location>
</feature>
<comment type="caution">
    <text evidence="2">The sequence shown here is derived from an EMBL/GenBank/DDBJ whole genome shotgun (WGS) entry which is preliminary data.</text>
</comment>
<sequence length="92" mass="10404">MPVAHNPTSRAKSTREARLATDSAMEGTFTLGKDLDVCSDDKLSLLRSCGNIIRFWFNRRIRLHGGELSPRGRRDFDVFPSNDWDPHTSTVV</sequence>
<reference evidence="2 3" key="1">
    <citation type="journal article" date="2010" name="Proc. Natl. Acad. Sci. U.S.A.">
        <title>Insights into evolution of multicellular fungi from the assembled chromosomes of the mushroom Coprinopsis cinerea (Coprinus cinereus).</title>
        <authorList>
            <person name="Stajich J.E."/>
            <person name="Wilke S.K."/>
            <person name="Ahren D."/>
            <person name="Au C.H."/>
            <person name="Birren B.W."/>
            <person name="Borodovsky M."/>
            <person name="Burns C."/>
            <person name="Canback B."/>
            <person name="Casselton L.A."/>
            <person name="Cheng C.K."/>
            <person name="Deng J."/>
            <person name="Dietrich F.S."/>
            <person name="Fargo D.C."/>
            <person name="Farman M.L."/>
            <person name="Gathman A.C."/>
            <person name="Goldberg J."/>
            <person name="Guigo R."/>
            <person name="Hoegger P.J."/>
            <person name="Hooker J.B."/>
            <person name="Huggins A."/>
            <person name="James T.Y."/>
            <person name="Kamada T."/>
            <person name="Kilaru S."/>
            <person name="Kodira C."/>
            <person name="Kues U."/>
            <person name="Kupfer D."/>
            <person name="Kwan H.S."/>
            <person name="Lomsadze A."/>
            <person name="Li W."/>
            <person name="Lilly W.W."/>
            <person name="Ma L.J."/>
            <person name="Mackey A.J."/>
            <person name="Manning G."/>
            <person name="Martin F."/>
            <person name="Muraguchi H."/>
            <person name="Natvig D.O."/>
            <person name="Palmerini H."/>
            <person name="Ramesh M.A."/>
            <person name="Rehmeyer C.J."/>
            <person name="Roe B.A."/>
            <person name="Shenoy N."/>
            <person name="Stanke M."/>
            <person name="Ter-Hovhannisyan V."/>
            <person name="Tunlid A."/>
            <person name="Velagapudi R."/>
            <person name="Vision T.J."/>
            <person name="Zeng Q."/>
            <person name="Zolan M.E."/>
            <person name="Pukkila P.J."/>
        </authorList>
    </citation>
    <scope>NUCLEOTIDE SEQUENCE [LARGE SCALE GENOMIC DNA]</scope>
    <source>
        <strain evidence="3">Okayama-7 / 130 / ATCC MYA-4618 / FGSC 9003</strain>
    </source>
</reference>
<dbReference type="AlphaFoldDB" id="D6RPG6"/>
<evidence type="ECO:0000313" key="2">
    <source>
        <dbReference type="EMBL" id="EFI26969.1"/>
    </source>
</evidence>
<dbReference type="KEGG" id="cci:CC1G_15104"/>
<feature type="region of interest" description="Disordered" evidence="1">
    <location>
        <begin position="66"/>
        <end position="92"/>
    </location>
</feature>
<dbReference type="EMBL" id="AACS02000009">
    <property type="protein sequence ID" value="EFI26969.1"/>
    <property type="molecule type" value="Genomic_DNA"/>
</dbReference>
<dbReference type="Proteomes" id="UP000001861">
    <property type="component" value="Unassembled WGS sequence"/>
</dbReference>
<accession>D6RPG6</accession>
<dbReference type="GeneID" id="9380158"/>
<name>D6RPG6_COPC7</name>
<dbReference type="InParanoid" id="D6RPG6"/>
<feature type="compositionally biased region" description="Polar residues" evidence="1">
    <location>
        <begin position="1"/>
        <end position="11"/>
    </location>
</feature>
<protein>
    <submittedName>
        <fullName evidence="2">Uncharacterized protein</fullName>
    </submittedName>
</protein>
<dbReference type="HOGENOM" id="CLU_2413182_0_0_1"/>
<organism evidence="2 3">
    <name type="scientific">Coprinopsis cinerea (strain Okayama-7 / 130 / ATCC MYA-4618 / FGSC 9003)</name>
    <name type="common">Inky cap fungus</name>
    <name type="synonym">Hormographiella aspergillata</name>
    <dbReference type="NCBI Taxonomy" id="240176"/>
    <lineage>
        <taxon>Eukaryota</taxon>
        <taxon>Fungi</taxon>
        <taxon>Dikarya</taxon>
        <taxon>Basidiomycota</taxon>
        <taxon>Agaricomycotina</taxon>
        <taxon>Agaricomycetes</taxon>
        <taxon>Agaricomycetidae</taxon>
        <taxon>Agaricales</taxon>
        <taxon>Agaricineae</taxon>
        <taxon>Psathyrellaceae</taxon>
        <taxon>Coprinopsis</taxon>
    </lineage>
</organism>
<evidence type="ECO:0000313" key="3">
    <source>
        <dbReference type="Proteomes" id="UP000001861"/>
    </source>
</evidence>
<evidence type="ECO:0000256" key="1">
    <source>
        <dbReference type="SAM" id="MobiDB-lite"/>
    </source>
</evidence>
<dbReference type="RefSeq" id="XP_002910463.1">
    <property type="nucleotide sequence ID" value="XM_002910417.1"/>
</dbReference>
<keyword evidence="3" id="KW-1185">Reference proteome</keyword>
<gene>
    <name evidence="2" type="ORF">CC1G_15104</name>
</gene>
<proteinExistence type="predicted"/>
<dbReference type="VEuPathDB" id="FungiDB:CC1G_15104"/>